<evidence type="ECO:0000256" key="8">
    <source>
        <dbReference type="ARBA" id="ARBA00023136"/>
    </source>
</evidence>
<keyword evidence="4 10" id="KW-0812">Transmembrane</keyword>
<evidence type="ECO:0000313" key="11">
    <source>
        <dbReference type="EMBL" id="MFC3265124.1"/>
    </source>
</evidence>
<comment type="subcellular location">
    <subcellularLocation>
        <location evidence="10">Cell outer membrane</location>
        <topology evidence="10">Multi-pass membrane protein</topology>
    </subcellularLocation>
</comment>
<evidence type="ECO:0000256" key="10">
    <source>
        <dbReference type="RuleBase" id="RU364005"/>
    </source>
</evidence>
<dbReference type="EMBL" id="JBHRUV010000012">
    <property type="protein sequence ID" value="MFC3265124.1"/>
    <property type="molecule type" value="Genomic_DNA"/>
</dbReference>
<protein>
    <recommendedName>
        <fullName evidence="10">Porin</fullName>
    </recommendedName>
</protein>
<gene>
    <name evidence="11" type="ORF">ACFOEX_01955</name>
</gene>
<comment type="caution">
    <text evidence="11">The sequence shown here is derived from an EMBL/GenBank/DDBJ whole genome shotgun (WGS) entry which is preliminary data.</text>
</comment>
<keyword evidence="8 10" id="KW-0472">Membrane</keyword>
<comment type="domain">
    <text evidence="10">Consists of 16-stranded beta-barrel sheets, with large surface-exposed loops, that form a transmembrane pore at the center of each barrel. The pore is partially ocluded by a peptide loop that folds into the pore lumen.</text>
</comment>
<organism evidence="11 12">
    <name type="scientific">Camelimonas abortus</name>
    <dbReference type="NCBI Taxonomy" id="1017184"/>
    <lineage>
        <taxon>Bacteria</taxon>
        <taxon>Pseudomonadati</taxon>
        <taxon>Pseudomonadota</taxon>
        <taxon>Alphaproteobacteria</taxon>
        <taxon>Hyphomicrobiales</taxon>
        <taxon>Chelatococcaceae</taxon>
        <taxon>Camelimonas</taxon>
    </lineage>
</organism>
<dbReference type="InterPro" id="IPR003684">
    <property type="entry name" value="Porin_alphabac"/>
</dbReference>
<keyword evidence="6 10" id="KW-0406">Ion transport</keyword>
<keyword evidence="2 10" id="KW-0813">Transport</keyword>
<evidence type="ECO:0000256" key="1">
    <source>
        <dbReference type="ARBA" id="ARBA00009521"/>
    </source>
</evidence>
<comment type="function">
    <text evidence="10">Forms passive diffusion pores that allow small molecular weight hydrophilic materials across the outer membrane.</text>
</comment>
<sequence length="525" mass="55587">MSKIRAFLLGSAATFGAASGALAADLPASKAAPVEHVKVCSAQGAGFFYIPGTDTCIRIGGRARFEYNLSGPLKVGNPDRSSFRGLGRLQVDARTNTEWGVLRTFVSFEIASRTGGWSLRSGTAERMAQAFGATGVDTFNRAQKSVEADKAFIQFAGLTAGRFGSFFDFYGHTLELIGATSSSDVLSTNGLAYTAKLGNGFTATVSMEDPTFRRTPVYYSGNTGPVVVGGKYYGNVGVTFDPATGLPLSYASVDVAQRLNTPDFILALRQDGDWGSAQLSAALHQISVGNYVSTGDAGTYIAPKRPDAAWGYAVQGGVKVNLPFLAKGDQLWLQGAWGRGAMAYTGATAMFGGDSLTGQSFGRFTVNTVDAYVNAYGDLKLGQSWSVLGAFLHYWTPTVRQAVFASYSKIEYGSGARGALGPLYAGVGGSLIPAGLQFSPQQAVTYAESAVLRDSGLLIAGTNLVWSPVKGLDIGAEVAFAQVRVDGRVKDANKNISYRVNGVTYARTASTDYAWQGRLRIQRDF</sequence>
<evidence type="ECO:0000256" key="3">
    <source>
        <dbReference type="ARBA" id="ARBA00022452"/>
    </source>
</evidence>
<evidence type="ECO:0000313" key="12">
    <source>
        <dbReference type="Proteomes" id="UP001595536"/>
    </source>
</evidence>
<keyword evidence="7 10" id="KW-0626">Porin</keyword>
<keyword evidence="5 10" id="KW-0732">Signal</keyword>
<feature type="chain" id="PRO_5044989730" description="Porin" evidence="10">
    <location>
        <begin position="24"/>
        <end position="525"/>
    </location>
</feature>
<keyword evidence="12" id="KW-1185">Reference proteome</keyword>
<proteinExistence type="inferred from homology"/>
<keyword evidence="9 10" id="KW-0998">Cell outer membrane</keyword>
<dbReference type="Pfam" id="PF02530">
    <property type="entry name" value="Porin_2"/>
    <property type="match status" value="1"/>
</dbReference>
<accession>A0ABV7LC60</accession>
<evidence type="ECO:0000256" key="2">
    <source>
        <dbReference type="ARBA" id="ARBA00022448"/>
    </source>
</evidence>
<dbReference type="Proteomes" id="UP001595536">
    <property type="component" value="Unassembled WGS sequence"/>
</dbReference>
<evidence type="ECO:0000256" key="4">
    <source>
        <dbReference type="ARBA" id="ARBA00022692"/>
    </source>
</evidence>
<evidence type="ECO:0000256" key="7">
    <source>
        <dbReference type="ARBA" id="ARBA00023114"/>
    </source>
</evidence>
<dbReference type="RefSeq" id="WP_376831253.1">
    <property type="nucleotide sequence ID" value="NZ_JBHLWR010000006.1"/>
</dbReference>
<evidence type="ECO:0000256" key="5">
    <source>
        <dbReference type="ARBA" id="ARBA00022729"/>
    </source>
</evidence>
<feature type="signal peptide" evidence="10">
    <location>
        <begin position="1"/>
        <end position="23"/>
    </location>
</feature>
<keyword evidence="3 10" id="KW-1134">Transmembrane beta strand</keyword>
<name>A0ABV7LC60_9HYPH</name>
<evidence type="ECO:0000256" key="6">
    <source>
        <dbReference type="ARBA" id="ARBA00023065"/>
    </source>
</evidence>
<reference evidence="12" key="1">
    <citation type="journal article" date="2019" name="Int. J. Syst. Evol. Microbiol.">
        <title>The Global Catalogue of Microorganisms (GCM) 10K type strain sequencing project: providing services to taxonomists for standard genome sequencing and annotation.</title>
        <authorList>
            <consortium name="The Broad Institute Genomics Platform"/>
            <consortium name="The Broad Institute Genome Sequencing Center for Infectious Disease"/>
            <person name="Wu L."/>
            <person name="Ma J."/>
        </authorList>
    </citation>
    <scope>NUCLEOTIDE SEQUENCE [LARGE SCALE GENOMIC DNA]</scope>
    <source>
        <strain evidence="12">CCM 7941</strain>
    </source>
</reference>
<comment type="similarity">
    <text evidence="1 10">Belongs to the alphaproteobacteria porin family.</text>
</comment>
<evidence type="ECO:0000256" key="9">
    <source>
        <dbReference type="ARBA" id="ARBA00023237"/>
    </source>
</evidence>